<dbReference type="EMBL" id="JAPDFW010000066">
    <property type="protein sequence ID" value="KAJ5075170.1"/>
    <property type="molecule type" value="Genomic_DNA"/>
</dbReference>
<dbReference type="SUPFAM" id="SSF54695">
    <property type="entry name" value="POZ domain"/>
    <property type="match status" value="1"/>
</dbReference>
<sequence>MSMKANLIDLVSDFRKIRKDKTNAKGVIAIIEGKEEEKLHKEFVIHQCPQLRESVLRSEKHKKDYKLDFTKVKVEEKTESIKPEVAEQILDFIYTGEIEIDENNVLEIYKASILLENEQLAFWCEDFIKESITNENVIGYIQVPWIRKNAVLFSTAMTRFEHNLSDIIHSKDRKWTLLPKEVIISILDSDNINIYSELDLFEMVINWIVHKLDGEKAREFRNLWRKRPRRMKENAKKMFKEDFLKRIRFPLMSKGELGSVDTFHIFTSGVIENLRKYATITTILPWLEDEAKKVKDEEKTKLENSLKNESPEEFRLPESAFKPRRFSSSKIDIPIQDKSDQSYNSTQIKDLIKDIEGVGKENFDNPIFSTKKDRFSVEQLHENCKDIKSSWFVFFTTDKNDIIMGFSTKGDYFSDDNSYYVHDDKSFIGVLQVDGTMLTKEQFKKYGLLELIKKDNNGNGHALIHAKDHGPIFGDYDIGISETLLSCYSHWGLEYLPYEFHDKNPYSSVLSNPRFWEMWFISDDKLEKKMGTFYSRKRHRIVDLKIFSKK</sequence>
<dbReference type="SMART" id="SM00875">
    <property type="entry name" value="BACK"/>
    <property type="match status" value="1"/>
</dbReference>
<evidence type="ECO:0000313" key="2">
    <source>
        <dbReference type="EMBL" id="KAJ5075170.1"/>
    </source>
</evidence>
<comment type="caution">
    <text evidence="2">The sequence shown here is derived from an EMBL/GenBank/DDBJ whole genome shotgun (WGS) entry which is preliminary data.</text>
</comment>
<dbReference type="InterPro" id="IPR051481">
    <property type="entry name" value="BTB-POZ/Galectin-3-binding"/>
</dbReference>
<dbReference type="Proteomes" id="UP001149090">
    <property type="component" value="Unassembled WGS sequence"/>
</dbReference>
<dbReference type="AlphaFoldDB" id="A0A9Q0LQ14"/>
<name>A0A9Q0LQ14_ANAIG</name>
<feature type="domain" description="BTB" evidence="1">
    <location>
        <begin position="25"/>
        <end position="102"/>
    </location>
</feature>
<proteinExistence type="predicted"/>
<gene>
    <name evidence="2" type="ORF">M0811_07521</name>
</gene>
<accession>A0A9Q0LQ14</accession>
<dbReference type="PROSITE" id="PS50097">
    <property type="entry name" value="BTB"/>
    <property type="match status" value="1"/>
</dbReference>
<dbReference type="Pfam" id="PF07707">
    <property type="entry name" value="BACK"/>
    <property type="match status" value="1"/>
</dbReference>
<dbReference type="PANTHER" id="PTHR24410:SF23">
    <property type="entry name" value="BTB DOMAIN-CONTAINING PROTEIN-RELATED"/>
    <property type="match status" value="1"/>
</dbReference>
<dbReference type="InterPro" id="IPR011705">
    <property type="entry name" value="BACK"/>
</dbReference>
<dbReference type="Gene3D" id="1.25.40.420">
    <property type="match status" value="1"/>
</dbReference>
<dbReference type="InterPro" id="IPR011333">
    <property type="entry name" value="SKP1/BTB/POZ_sf"/>
</dbReference>
<protein>
    <submittedName>
        <fullName evidence="2">Actin-binding protein ipp</fullName>
    </submittedName>
</protein>
<dbReference type="SMART" id="SM00225">
    <property type="entry name" value="BTB"/>
    <property type="match status" value="1"/>
</dbReference>
<reference evidence="2" key="1">
    <citation type="submission" date="2022-10" db="EMBL/GenBank/DDBJ databases">
        <title>Novel sulphate-reducing endosymbionts in the free-living metamonad Anaeramoeba.</title>
        <authorList>
            <person name="Jerlstrom-Hultqvist J."/>
            <person name="Cepicka I."/>
            <person name="Gallot-Lavallee L."/>
            <person name="Salas-Leiva D."/>
            <person name="Curtis B.A."/>
            <person name="Zahonova K."/>
            <person name="Pipaliya S."/>
            <person name="Dacks J."/>
            <person name="Roger A.J."/>
        </authorList>
    </citation>
    <scope>NUCLEOTIDE SEQUENCE</scope>
    <source>
        <strain evidence="2">BMAN</strain>
    </source>
</reference>
<organism evidence="2 3">
    <name type="scientific">Anaeramoeba ignava</name>
    <name type="common">Anaerobic marine amoeba</name>
    <dbReference type="NCBI Taxonomy" id="1746090"/>
    <lineage>
        <taxon>Eukaryota</taxon>
        <taxon>Metamonada</taxon>
        <taxon>Anaeramoebidae</taxon>
        <taxon>Anaeramoeba</taxon>
    </lineage>
</organism>
<dbReference type="Pfam" id="PF00651">
    <property type="entry name" value="BTB"/>
    <property type="match status" value="1"/>
</dbReference>
<evidence type="ECO:0000313" key="3">
    <source>
        <dbReference type="Proteomes" id="UP001149090"/>
    </source>
</evidence>
<dbReference type="Gene3D" id="3.30.710.10">
    <property type="entry name" value="Potassium Channel Kv1.1, Chain A"/>
    <property type="match status" value="1"/>
</dbReference>
<keyword evidence="3" id="KW-1185">Reference proteome</keyword>
<evidence type="ECO:0000259" key="1">
    <source>
        <dbReference type="PROSITE" id="PS50097"/>
    </source>
</evidence>
<dbReference type="PANTHER" id="PTHR24410">
    <property type="entry name" value="HL07962P-RELATED"/>
    <property type="match status" value="1"/>
</dbReference>
<dbReference type="OrthoDB" id="45365at2759"/>
<dbReference type="InterPro" id="IPR000210">
    <property type="entry name" value="BTB/POZ_dom"/>
</dbReference>